<reference evidence="2" key="1">
    <citation type="submission" date="2020-04" db="EMBL/GenBank/DDBJ databases">
        <authorList>
            <person name="Zhang T."/>
        </authorList>
    </citation>
    <scope>NUCLEOTIDE SEQUENCE</scope>
    <source>
        <strain evidence="2">HKST-UBA11</strain>
    </source>
</reference>
<comment type="caution">
    <text evidence="2">The sequence shown here is derived from an EMBL/GenBank/DDBJ whole genome shotgun (WGS) entry which is preliminary data.</text>
</comment>
<proteinExistence type="predicted"/>
<dbReference type="CDD" id="cd00093">
    <property type="entry name" value="HTH_XRE"/>
    <property type="match status" value="1"/>
</dbReference>
<gene>
    <name evidence="2" type="ORF">KC717_07085</name>
</gene>
<sequence length="67" mass="7628">MKRAERVKKLRIELGMYQSEVSKLTGVPIKTIGYYESGAVKCSDLYEAKLMKIKNKRNSDEVSTLSN</sequence>
<dbReference type="SUPFAM" id="SSF47413">
    <property type="entry name" value="lambda repressor-like DNA-binding domains"/>
    <property type="match status" value="1"/>
</dbReference>
<organism evidence="2 3">
    <name type="scientific">Candidatus Dojkabacteria bacterium</name>
    <dbReference type="NCBI Taxonomy" id="2099670"/>
    <lineage>
        <taxon>Bacteria</taxon>
        <taxon>Candidatus Dojkabacteria</taxon>
    </lineage>
</organism>
<protein>
    <submittedName>
        <fullName evidence="2">Helix-turn-helix transcriptional regulator</fullName>
    </submittedName>
</protein>
<accession>A0A955RL60</accession>
<dbReference type="Proteomes" id="UP000754563">
    <property type="component" value="Unassembled WGS sequence"/>
</dbReference>
<dbReference type="GO" id="GO:0003677">
    <property type="term" value="F:DNA binding"/>
    <property type="evidence" value="ECO:0007669"/>
    <property type="project" value="InterPro"/>
</dbReference>
<reference evidence="2" key="2">
    <citation type="journal article" date="2021" name="Microbiome">
        <title>Successional dynamics and alternative stable states in a saline activated sludge microbial community over 9 years.</title>
        <authorList>
            <person name="Wang Y."/>
            <person name="Ye J."/>
            <person name="Ju F."/>
            <person name="Liu L."/>
            <person name="Boyd J.A."/>
            <person name="Deng Y."/>
            <person name="Parks D.H."/>
            <person name="Jiang X."/>
            <person name="Yin X."/>
            <person name="Woodcroft B.J."/>
            <person name="Tyson G.W."/>
            <person name="Hugenholtz P."/>
            <person name="Polz M.F."/>
            <person name="Zhang T."/>
        </authorList>
    </citation>
    <scope>NUCLEOTIDE SEQUENCE</scope>
    <source>
        <strain evidence="2">HKST-UBA11</strain>
    </source>
</reference>
<name>A0A955RL60_9BACT</name>
<dbReference type="PROSITE" id="PS50943">
    <property type="entry name" value="HTH_CROC1"/>
    <property type="match status" value="1"/>
</dbReference>
<evidence type="ECO:0000313" key="2">
    <source>
        <dbReference type="EMBL" id="MCA9386380.1"/>
    </source>
</evidence>
<dbReference type="Gene3D" id="1.10.260.40">
    <property type="entry name" value="lambda repressor-like DNA-binding domains"/>
    <property type="match status" value="1"/>
</dbReference>
<dbReference type="Pfam" id="PF01381">
    <property type="entry name" value="HTH_3"/>
    <property type="match status" value="1"/>
</dbReference>
<evidence type="ECO:0000259" key="1">
    <source>
        <dbReference type="PROSITE" id="PS50943"/>
    </source>
</evidence>
<dbReference type="EMBL" id="JAGQLH010000148">
    <property type="protein sequence ID" value="MCA9386380.1"/>
    <property type="molecule type" value="Genomic_DNA"/>
</dbReference>
<dbReference type="AlphaFoldDB" id="A0A955RL60"/>
<dbReference type="InterPro" id="IPR010982">
    <property type="entry name" value="Lambda_DNA-bd_dom_sf"/>
</dbReference>
<feature type="domain" description="HTH cro/C1-type" evidence="1">
    <location>
        <begin position="7"/>
        <end position="38"/>
    </location>
</feature>
<dbReference type="InterPro" id="IPR001387">
    <property type="entry name" value="Cro/C1-type_HTH"/>
</dbReference>
<evidence type="ECO:0000313" key="3">
    <source>
        <dbReference type="Proteomes" id="UP000754563"/>
    </source>
</evidence>